<keyword evidence="2" id="KW-1185">Reference proteome</keyword>
<organism evidence="1 2">
    <name type="scientific">Auriscalpium vulgare</name>
    <dbReference type="NCBI Taxonomy" id="40419"/>
    <lineage>
        <taxon>Eukaryota</taxon>
        <taxon>Fungi</taxon>
        <taxon>Dikarya</taxon>
        <taxon>Basidiomycota</taxon>
        <taxon>Agaricomycotina</taxon>
        <taxon>Agaricomycetes</taxon>
        <taxon>Russulales</taxon>
        <taxon>Auriscalpiaceae</taxon>
        <taxon>Auriscalpium</taxon>
    </lineage>
</organism>
<reference evidence="1" key="2">
    <citation type="journal article" date="2022" name="New Phytol.">
        <title>Evolutionary transition to the ectomycorrhizal habit in the genomes of a hyperdiverse lineage of mushroom-forming fungi.</title>
        <authorList>
            <person name="Looney B."/>
            <person name="Miyauchi S."/>
            <person name="Morin E."/>
            <person name="Drula E."/>
            <person name="Courty P.E."/>
            <person name="Kohler A."/>
            <person name="Kuo A."/>
            <person name="LaButti K."/>
            <person name="Pangilinan J."/>
            <person name="Lipzen A."/>
            <person name="Riley R."/>
            <person name="Andreopoulos W."/>
            <person name="He G."/>
            <person name="Johnson J."/>
            <person name="Nolan M."/>
            <person name="Tritt A."/>
            <person name="Barry K.W."/>
            <person name="Grigoriev I.V."/>
            <person name="Nagy L.G."/>
            <person name="Hibbett D."/>
            <person name="Henrissat B."/>
            <person name="Matheny P.B."/>
            <person name="Labbe J."/>
            <person name="Martin F.M."/>
        </authorList>
    </citation>
    <scope>NUCLEOTIDE SEQUENCE</scope>
    <source>
        <strain evidence="1">FP105234-sp</strain>
    </source>
</reference>
<protein>
    <submittedName>
        <fullName evidence="1">Uncharacterized protein</fullName>
    </submittedName>
</protein>
<gene>
    <name evidence="1" type="ORF">FA95DRAFT_518697</name>
</gene>
<dbReference type="EMBL" id="MU275858">
    <property type="protein sequence ID" value="KAI0050763.1"/>
    <property type="molecule type" value="Genomic_DNA"/>
</dbReference>
<comment type="caution">
    <text evidence="1">The sequence shown here is derived from an EMBL/GenBank/DDBJ whole genome shotgun (WGS) entry which is preliminary data.</text>
</comment>
<sequence length="187" mass="19326">MLAWARKAGSKKDSSPSSSPAPQPSPAQDGPQQTQQTQAPPSSLIVPPVQNSPINPAASPKVAWGAAATTPKPAWGGATSHRPATPTKAADPAQARAPSPSKPSSPWSQSPWDKMKAKIASVASPVLPGPAPSPTKVAPTPAPAPWPPRSASHFSSCTRDWAHMGGRCGLLDDVWMDGCACMVMIYD</sequence>
<name>A0ACB8S3U5_9AGAM</name>
<evidence type="ECO:0000313" key="1">
    <source>
        <dbReference type="EMBL" id="KAI0050763.1"/>
    </source>
</evidence>
<accession>A0ACB8S3U5</accession>
<reference evidence="1" key="1">
    <citation type="submission" date="2021-02" db="EMBL/GenBank/DDBJ databases">
        <authorList>
            <consortium name="DOE Joint Genome Institute"/>
            <person name="Ahrendt S."/>
            <person name="Looney B.P."/>
            <person name="Miyauchi S."/>
            <person name="Morin E."/>
            <person name="Drula E."/>
            <person name="Courty P.E."/>
            <person name="Chicoki N."/>
            <person name="Fauchery L."/>
            <person name="Kohler A."/>
            <person name="Kuo A."/>
            <person name="Labutti K."/>
            <person name="Pangilinan J."/>
            <person name="Lipzen A."/>
            <person name="Riley R."/>
            <person name="Andreopoulos W."/>
            <person name="He G."/>
            <person name="Johnson J."/>
            <person name="Barry K.W."/>
            <person name="Grigoriev I.V."/>
            <person name="Nagy L."/>
            <person name="Hibbett D."/>
            <person name="Henrissat B."/>
            <person name="Matheny P.B."/>
            <person name="Labbe J."/>
            <person name="Martin F."/>
        </authorList>
    </citation>
    <scope>NUCLEOTIDE SEQUENCE</scope>
    <source>
        <strain evidence="1">FP105234-sp</strain>
    </source>
</reference>
<proteinExistence type="predicted"/>
<dbReference type="Proteomes" id="UP000814033">
    <property type="component" value="Unassembled WGS sequence"/>
</dbReference>
<evidence type="ECO:0000313" key="2">
    <source>
        <dbReference type="Proteomes" id="UP000814033"/>
    </source>
</evidence>